<evidence type="ECO:0000313" key="3">
    <source>
        <dbReference type="Proteomes" id="UP000177053"/>
    </source>
</evidence>
<accession>A0A1F7X7W4</accession>
<organism evidence="2 3">
    <name type="scientific">Candidatus Woesebacteria bacterium RBG_16_34_12</name>
    <dbReference type="NCBI Taxonomy" id="1802480"/>
    <lineage>
        <taxon>Bacteria</taxon>
        <taxon>Candidatus Woeseibacteriota</taxon>
    </lineage>
</organism>
<dbReference type="InterPro" id="IPR000241">
    <property type="entry name" value="RlmKL-like_Mtase"/>
</dbReference>
<feature type="domain" description="Ribosomal RNA large subunit methyltransferase K/L-like methyltransferase" evidence="1">
    <location>
        <begin position="234"/>
        <end position="309"/>
    </location>
</feature>
<dbReference type="GO" id="GO:0003676">
    <property type="term" value="F:nucleic acid binding"/>
    <property type="evidence" value="ECO:0007669"/>
    <property type="project" value="InterPro"/>
</dbReference>
<comment type="caution">
    <text evidence="2">The sequence shown here is derived from an EMBL/GenBank/DDBJ whole genome shotgun (WGS) entry which is preliminary data.</text>
</comment>
<dbReference type="Gene3D" id="3.40.50.150">
    <property type="entry name" value="Vaccinia Virus protein VP39"/>
    <property type="match status" value="1"/>
</dbReference>
<dbReference type="EMBL" id="MGFS01000028">
    <property type="protein sequence ID" value="OGM10849.1"/>
    <property type="molecule type" value="Genomic_DNA"/>
</dbReference>
<evidence type="ECO:0000313" key="2">
    <source>
        <dbReference type="EMBL" id="OGM10849.1"/>
    </source>
</evidence>
<dbReference type="PROSITE" id="PS00092">
    <property type="entry name" value="N6_MTASE"/>
    <property type="match status" value="1"/>
</dbReference>
<dbReference type="PANTHER" id="PTHR14911">
    <property type="entry name" value="THUMP DOMAIN-CONTAINING"/>
    <property type="match status" value="1"/>
</dbReference>
<protein>
    <recommendedName>
        <fullName evidence="1">Ribosomal RNA large subunit methyltransferase K/L-like methyltransferase domain-containing protein</fullName>
    </recommendedName>
</protein>
<name>A0A1F7X7W4_9BACT</name>
<dbReference type="SUPFAM" id="SSF53335">
    <property type="entry name" value="S-adenosyl-L-methionine-dependent methyltransferases"/>
    <property type="match status" value="1"/>
</dbReference>
<evidence type="ECO:0000259" key="1">
    <source>
        <dbReference type="Pfam" id="PF01170"/>
    </source>
</evidence>
<dbReference type="GO" id="GO:0016423">
    <property type="term" value="F:tRNA (guanine) methyltransferase activity"/>
    <property type="evidence" value="ECO:0007669"/>
    <property type="project" value="TreeGrafter"/>
</dbReference>
<dbReference type="GO" id="GO:0030488">
    <property type="term" value="P:tRNA methylation"/>
    <property type="evidence" value="ECO:0007669"/>
    <property type="project" value="TreeGrafter"/>
</dbReference>
<reference evidence="2 3" key="1">
    <citation type="journal article" date="2016" name="Nat. Commun.">
        <title>Thousands of microbial genomes shed light on interconnected biogeochemical processes in an aquifer system.</title>
        <authorList>
            <person name="Anantharaman K."/>
            <person name="Brown C.T."/>
            <person name="Hug L.A."/>
            <person name="Sharon I."/>
            <person name="Castelle C.J."/>
            <person name="Probst A.J."/>
            <person name="Thomas B.C."/>
            <person name="Singh A."/>
            <person name="Wilkins M.J."/>
            <person name="Karaoz U."/>
            <person name="Brodie E.L."/>
            <person name="Williams K.H."/>
            <person name="Hubbard S.S."/>
            <person name="Banfield J.F."/>
        </authorList>
    </citation>
    <scope>NUCLEOTIDE SEQUENCE [LARGE SCALE GENOMIC DNA]</scope>
</reference>
<feature type="domain" description="Ribosomal RNA large subunit methyltransferase K/L-like methyltransferase" evidence="1">
    <location>
        <begin position="164"/>
        <end position="221"/>
    </location>
</feature>
<sequence>MDIYFSTFITGFDEVIKENLPLKTENLKIIKLLDGLVIYKTNSSVQEIRKIRFFNNSYLLMKSFEKSSLEEALLAVLENKKLLGNIKIELKKLGKTFRIIFSDENQIVAVNKIKTKDLEELLSNGIKLDKANPDIELWFLRRSEDDTFVGVRITKPEDIEKHLRKGELKPELAHLLCLLSEPSGNDVLLDPFAGFGAIVLERTRYFPFKKVMAGEENKQVFKKLQQRILENKMDIVLGRWDATNLSSLTDNSINKIITDPPWGFYKINEDLEKFYTRMLQEFSRVMKSGGLGIILMGQKETFEKSLKEISNFKLIDKLDILVSGKKASVYKIRKN</sequence>
<dbReference type="Pfam" id="PF01170">
    <property type="entry name" value="UPF0020"/>
    <property type="match status" value="2"/>
</dbReference>
<gene>
    <name evidence="2" type="ORF">A2Z22_03120</name>
</gene>
<dbReference type="AlphaFoldDB" id="A0A1F7X7W4"/>
<dbReference type="InterPro" id="IPR029063">
    <property type="entry name" value="SAM-dependent_MTases_sf"/>
</dbReference>
<dbReference type="Proteomes" id="UP000177053">
    <property type="component" value="Unassembled WGS sequence"/>
</dbReference>
<dbReference type="InterPro" id="IPR002052">
    <property type="entry name" value="DNA_methylase_N6_adenine_CS"/>
</dbReference>
<dbReference type="PANTHER" id="PTHR14911:SF13">
    <property type="entry name" value="TRNA (GUANINE(6)-N2)-METHYLTRANSFERASE THUMP3"/>
    <property type="match status" value="1"/>
</dbReference>
<proteinExistence type="predicted"/>